<gene>
    <name evidence="2" type="ORF">GX50_00905</name>
</gene>
<feature type="chain" id="PRO_5013016181" evidence="1">
    <location>
        <begin position="22"/>
        <end position="195"/>
    </location>
</feature>
<dbReference type="EMBL" id="PDND01000010">
    <property type="protein sequence ID" value="PGH36221.1"/>
    <property type="molecule type" value="Genomic_DNA"/>
</dbReference>
<keyword evidence="3" id="KW-1185">Reference proteome</keyword>
<feature type="signal peptide" evidence="1">
    <location>
        <begin position="1"/>
        <end position="21"/>
    </location>
</feature>
<protein>
    <submittedName>
        <fullName evidence="2">Uncharacterized protein</fullName>
    </submittedName>
</protein>
<comment type="caution">
    <text evidence="2">The sequence shown here is derived from an EMBL/GenBank/DDBJ whole genome shotgun (WGS) entry which is preliminary data.</text>
</comment>
<accession>A0A2B7ZS63</accession>
<organism evidence="2 3">
    <name type="scientific">[Emmonsia] crescens</name>
    <dbReference type="NCBI Taxonomy" id="73230"/>
    <lineage>
        <taxon>Eukaryota</taxon>
        <taxon>Fungi</taxon>
        <taxon>Dikarya</taxon>
        <taxon>Ascomycota</taxon>
        <taxon>Pezizomycotina</taxon>
        <taxon>Eurotiomycetes</taxon>
        <taxon>Eurotiomycetidae</taxon>
        <taxon>Onygenales</taxon>
        <taxon>Ajellomycetaceae</taxon>
        <taxon>Emergomyces</taxon>
    </lineage>
</organism>
<proteinExistence type="predicted"/>
<evidence type="ECO:0000256" key="1">
    <source>
        <dbReference type="SAM" id="SignalP"/>
    </source>
</evidence>
<sequence>MKSFLVFTSFALALLSPFSSALPVLDNHPGIPPFTLRAITPRGATPVINGKLQIVGDAVVVGSAQYATDFTAYIRPNLKGKMRATGCRDKLFFLDPVSGHSTPGYYSLKYDHPVTAYSNFHGFFATSAGCGSHCGGPQIVYDQTPNDDEYKGNWFAYPRDDANGEGGYSIHWVAGGEAPKGHSLVYLMRESVPQE</sequence>
<dbReference type="AlphaFoldDB" id="A0A2B7ZS63"/>
<keyword evidence="1" id="KW-0732">Signal</keyword>
<evidence type="ECO:0000313" key="2">
    <source>
        <dbReference type="EMBL" id="PGH36221.1"/>
    </source>
</evidence>
<dbReference type="Proteomes" id="UP000226031">
    <property type="component" value="Unassembled WGS sequence"/>
</dbReference>
<evidence type="ECO:0000313" key="3">
    <source>
        <dbReference type="Proteomes" id="UP000226031"/>
    </source>
</evidence>
<reference evidence="2 3" key="1">
    <citation type="submission" date="2017-10" db="EMBL/GenBank/DDBJ databases">
        <title>Comparative genomics in systemic dimorphic fungi from Ajellomycetaceae.</title>
        <authorList>
            <person name="Munoz J.F."/>
            <person name="Mcewen J.G."/>
            <person name="Clay O.K."/>
            <person name="Cuomo C.A."/>
        </authorList>
    </citation>
    <scope>NUCLEOTIDE SEQUENCE [LARGE SCALE GENOMIC DNA]</scope>
    <source>
        <strain evidence="2 3">UAMH4076</strain>
    </source>
</reference>
<name>A0A2B7ZS63_9EURO</name>